<accession>A0ABS8USP6</accession>
<organism evidence="2 3">
    <name type="scientific">Datura stramonium</name>
    <name type="common">Jimsonweed</name>
    <name type="synonym">Common thornapple</name>
    <dbReference type="NCBI Taxonomy" id="4076"/>
    <lineage>
        <taxon>Eukaryota</taxon>
        <taxon>Viridiplantae</taxon>
        <taxon>Streptophyta</taxon>
        <taxon>Embryophyta</taxon>
        <taxon>Tracheophyta</taxon>
        <taxon>Spermatophyta</taxon>
        <taxon>Magnoliopsida</taxon>
        <taxon>eudicotyledons</taxon>
        <taxon>Gunneridae</taxon>
        <taxon>Pentapetalae</taxon>
        <taxon>asterids</taxon>
        <taxon>lamiids</taxon>
        <taxon>Solanales</taxon>
        <taxon>Solanaceae</taxon>
        <taxon>Solanoideae</taxon>
        <taxon>Datureae</taxon>
        <taxon>Datura</taxon>
    </lineage>
</organism>
<sequence length="73" mass="7617">MLSAVIRSALGYPAFTVGTITGTPEVLTQGGILALPEWYLTDGSGPPEGGLLRLQPKLRRKGPKPILGNSEAS</sequence>
<comment type="caution">
    <text evidence="2">The sequence shown here is derived from an EMBL/GenBank/DDBJ whole genome shotgun (WGS) entry which is preliminary data.</text>
</comment>
<proteinExistence type="predicted"/>
<protein>
    <submittedName>
        <fullName evidence="2">Uncharacterized protein</fullName>
    </submittedName>
</protein>
<name>A0ABS8USP6_DATST</name>
<reference evidence="2 3" key="1">
    <citation type="journal article" date="2021" name="BMC Genomics">
        <title>Datura genome reveals duplications of psychoactive alkaloid biosynthetic genes and high mutation rate following tissue culture.</title>
        <authorList>
            <person name="Rajewski A."/>
            <person name="Carter-House D."/>
            <person name="Stajich J."/>
            <person name="Litt A."/>
        </authorList>
    </citation>
    <scope>NUCLEOTIDE SEQUENCE [LARGE SCALE GENOMIC DNA]</scope>
    <source>
        <strain evidence="2">AR-01</strain>
    </source>
</reference>
<gene>
    <name evidence="2" type="ORF">HAX54_020228</name>
</gene>
<feature type="region of interest" description="Disordered" evidence="1">
    <location>
        <begin position="49"/>
        <end position="73"/>
    </location>
</feature>
<evidence type="ECO:0000256" key="1">
    <source>
        <dbReference type="SAM" id="MobiDB-lite"/>
    </source>
</evidence>
<evidence type="ECO:0000313" key="3">
    <source>
        <dbReference type="Proteomes" id="UP000823775"/>
    </source>
</evidence>
<evidence type="ECO:0000313" key="2">
    <source>
        <dbReference type="EMBL" id="MCD9561227.1"/>
    </source>
</evidence>
<dbReference type="Proteomes" id="UP000823775">
    <property type="component" value="Unassembled WGS sequence"/>
</dbReference>
<keyword evidence="3" id="KW-1185">Reference proteome</keyword>
<dbReference type="EMBL" id="JACEIK010002445">
    <property type="protein sequence ID" value="MCD9561227.1"/>
    <property type="molecule type" value="Genomic_DNA"/>
</dbReference>